<dbReference type="InterPro" id="IPR020846">
    <property type="entry name" value="MFS_dom"/>
</dbReference>
<evidence type="ECO:0000313" key="7">
    <source>
        <dbReference type="EMBL" id="KAK5047116.1"/>
    </source>
</evidence>
<dbReference type="InterPro" id="IPR036259">
    <property type="entry name" value="MFS_trans_sf"/>
</dbReference>
<feature type="transmembrane region" description="Helical" evidence="5">
    <location>
        <begin position="226"/>
        <end position="246"/>
    </location>
</feature>
<comment type="subcellular location">
    <subcellularLocation>
        <location evidence="1">Membrane</location>
        <topology evidence="1">Multi-pass membrane protein</topology>
    </subcellularLocation>
</comment>
<dbReference type="SUPFAM" id="SSF103473">
    <property type="entry name" value="MFS general substrate transporter"/>
    <property type="match status" value="1"/>
</dbReference>
<evidence type="ECO:0000256" key="5">
    <source>
        <dbReference type="SAM" id="Phobius"/>
    </source>
</evidence>
<evidence type="ECO:0000259" key="6">
    <source>
        <dbReference type="PROSITE" id="PS50850"/>
    </source>
</evidence>
<dbReference type="PROSITE" id="PS50850">
    <property type="entry name" value="MFS"/>
    <property type="match status" value="1"/>
</dbReference>
<protein>
    <recommendedName>
        <fullName evidence="6">Major facilitator superfamily (MFS) profile domain-containing protein</fullName>
    </recommendedName>
</protein>
<dbReference type="InterPro" id="IPR011701">
    <property type="entry name" value="MFS"/>
</dbReference>
<feature type="transmembrane region" description="Helical" evidence="5">
    <location>
        <begin position="381"/>
        <end position="402"/>
    </location>
</feature>
<feature type="transmembrane region" description="Helical" evidence="5">
    <location>
        <begin position="101"/>
        <end position="126"/>
    </location>
</feature>
<keyword evidence="8" id="KW-1185">Reference proteome</keyword>
<dbReference type="GO" id="GO:0022857">
    <property type="term" value="F:transmembrane transporter activity"/>
    <property type="evidence" value="ECO:0007669"/>
    <property type="project" value="InterPro"/>
</dbReference>
<evidence type="ECO:0000256" key="2">
    <source>
        <dbReference type="ARBA" id="ARBA00022692"/>
    </source>
</evidence>
<dbReference type="GeneID" id="89975227"/>
<keyword evidence="3 5" id="KW-1133">Transmembrane helix</keyword>
<feature type="transmembrane region" description="Helical" evidence="5">
    <location>
        <begin position="197"/>
        <end position="220"/>
    </location>
</feature>
<accession>A0AAV9MZS0</accession>
<feature type="transmembrane region" description="Helical" evidence="5">
    <location>
        <begin position="481"/>
        <end position="501"/>
    </location>
</feature>
<keyword evidence="2 5" id="KW-0812">Transmembrane</keyword>
<feature type="transmembrane region" description="Helical" evidence="5">
    <location>
        <begin position="507"/>
        <end position="530"/>
    </location>
</feature>
<comment type="caution">
    <text evidence="7">The sequence shown here is derived from an EMBL/GenBank/DDBJ whole genome shotgun (WGS) entry which is preliminary data.</text>
</comment>
<feature type="transmembrane region" description="Helical" evidence="5">
    <location>
        <begin position="138"/>
        <end position="156"/>
    </location>
</feature>
<dbReference type="RefSeq" id="XP_064702683.1">
    <property type="nucleotide sequence ID" value="XM_064850614.1"/>
</dbReference>
<dbReference type="PANTHER" id="PTHR23502:SF4">
    <property type="entry name" value="MAJOR FACILITATOR SUPERFAMILY (MFS) PROFILE DOMAIN-CONTAINING PROTEIN-RELATED"/>
    <property type="match status" value="1"/>
</dbReference>
<reference evidence="7 8" key="1">
    <citation type="submission" date="2023-08" db="EMBL/GenBank/DDBJ databases">
        <title>Black Yeasts Isolated from many extreme environments.</title>
        <authorList>
            <person name="Coleine C."/>
            <person name="Stajich J.E."/>
            <person name="Selbmann L."/>
        </authorList>
    </citation>
    <scope>NUCLEOTIDE SEQUENCE [LARGE SCALE GENOMIC DNA]</scope>
    <source>
        <strain evidence="7 8">CCFEE 5792</strain>
    </source>
</reference>
<feature type="transmembrane region" description="Helical" evidence="5">
    <location>
        <begin position="414"/>
        <end position="435"/>
    </location>
</feature>
<evidence type="ECO:0000256" key="1">
    <source>
        <dbReference type="ARBA" id="ARBA00004141"/>
    </source>
</evidence>
<feature type="transmembrane region" description="Helical" evidence="5">
    <location>
        <begin position="447"/>
        <end position="469"/>
    </location>
</feature>
<feature type="transmembrane region" description="Helical" evidence="5">
    <location>
        <begin position="71"/>
        <end position="89"/>
    </location>
</feature>
<evidence type="ECO:0000256" key="3">
    <source>
        <dbReference type="ARBA" id="ARBA00022989"/>
    </source>
</evidence>
<evidence type="ECO:0000256" key="4">
    <source>
        <dbReference type="ARBA" id="ARBA00023136"/>
    </source>
</evidence>
<organism evidence="7 8">
    <name type="scientific">Exophiala bonariae</name>
    <dbReference type="NCBI Taxonomy" id="1690606"/>
    <lineage>
        <taxon>Eukaryota</taxon>
        <taxon>Fungi</taxon>
        <taxon>Dikarya</taxon>
        <taxon>Ascomycota</taxon>
        <taxon>Pezizomycotina</taxon>
        <taxon>Eurotiomycetes</taxon>
        <taxon>Chaetothyriomycetidae</taxon>
        <taxon>Chaetothyriales</taxon>
        <taxon>Herpotrichiellaceae</taxon>
        <taxon>Exophiala</taxon>
    </lineage>
</organism>
<proteinExistence type="predicted"/>
<feature type="domain" description="Major facilitator superfamily (MFS) profile" evidence="6">
    <location>
        <begin position="72"/>
        <end position="532"/>
    </location>
</feature>
<dbReference type="GO" id="GO:0005886">
    <property type="term" value="C:plasma membrane"/>
    <property type="evidence" value="ECO:0007669"/>
    <property type="project" value="TreeGrafter"/>
</dbReference>
<gene>
    <name evidence="7" type="ORF">LTR84_007059</name>
</gene>
<dbReference type="Proteomes" id="UP001358417">
    <property type="component" value="Unassembled WGS sequence"/>
</dbReference>
<evidence type="ECO:0000313" key="8">
    <source>
        <dbReference type="Proteomes" id="UP001358417"/>
    </source>
</evidence>
<dbReference type="PANTHER" id="PTHR23502">
    <property type="entry name" value="MAJOR FACILITATOR SUPERFAMILY"/>
    <property type="match status" value="1"/>
</dbReference>
<dbReference type="AlphaFoldDB" id="A0AAV9MZS0"/>
<name>A0AAV9MZS0_9EURO</name>
<sequence>MPFGILECNKLEIVPGTAFLNDQNEVPREYAGLDKSQLKHGTGRYSHVILVPQPSDDPNDPLNWPWWQKEMILLIVGLSSAITGAYGPMLSPGFVQIADELHISVTALAQATAWMILACGLALFILNALAKVYGKRPMYLFAITLLFISALIGGTAKNDQMFLTSRVLGGIGGGPFEILIQCTIGDLYFVHERATRIAFWNLCLFVGISLGSIISGYVISNIGWNWCFWISAVFYGIAGLLIFFCVPETTYERKDNVVLKPSVEERFDDEKGVLRSTVAVHLEHDDQHGDPLNRAATVPEKMSYWRSLRLLTGRHSKASIFTVFSRPFVLFMYPAIGLTFLTYGVMITWYVAFSVVVGIIFVAPPYNFTISQVGLVNLSPLIFSIIGEVISGPLNDALCLCLTKKNKGIYEPEFRLVLMAVVALTGAVGFYGFGLTVHYQTHWAGPVLTYGICSLSLAFVSTCMFGYVLDSHPKLNEEAFVVINARAVLGFGLFYVLAPWLMTSGILNVFVVFGSITLFTCALIIPLWIFGKRWRSWIARNELLQRLTSDT</sequence>
<dbReference type="EMBL" id="JAVRRD010000027">
    <property type="protein sequence ID" value="KAK5047116.1"/>
    <property type="molecule type" value="Genomic_DNA"/>
</dbReference>
<dbReference type="Gene3D" id="1.20.1250.20">
    <property type="entry name" value="MFS general substrate transporter like domains"/>
    <property type="match status" value="1"/>
</dbReference>
<keyword evidence="4 5" id="KW-0472">Membrane</keyword>
<dbReference type="Pfam" id="PF07690">
    <property type="entry name" value="MFS_1"/>
    <property type="match status" value="1"/>
</dbReference>
<feature type="transmembrane region" description="Helical" evidence="5">
    <location>
        <begin position="168"/>
        <end position="190"/>
    </location>
</feature>
<feature type="transmembrane region" description="Helical" evidence="5">
    <location>
        <begin position="328"/>
        <end position="361"/>
    </location>
</feature>